<dbReference type="Proteomes" id="UP001054854">
    <property type="component" value="Unassembled WGS sequence"/>
</dbReference>
<evidence type="ECO:0000313" key="1">
    <source>
        <dbReference type="EMBL" id="GHJ26183.1"/>
    </source>
</evidence>
<gene>
    <name evidence="1" type="ORF">TPA0910_06160</name>
</gene>
<proteinExistence type="predicted"/>
<reference evidence="1" key="1">
    <citation type="submission" date="2024-05" db="EMBL/GenBank/DDBJ databases">
        <title>Whole genome shotgun sequence of Streptomyces hygroscopicus NBRC 113678.</title>
        <authorList>
            <person name="Komaki H."/>
            <person name="Tamura T."/>
        </authorList>
    </citation>
    <scope>NUCLEOTIDE SEQUENCE</scope>
    <source>
        <strain evidence="1">N11-34</strain>
    </source>
</reference>
<organism evidence="1 2">
    <name type="scientific">Streptomyces hygroscopicus</name>
    <dbReference type="NCBI Taxonomy" id="1912"/>
    <lineage>
        <taxon>Bacteria</taxon>
        <taxon>Bacillati</taxon>
        <taxon>Actinomycetota</taxon>
        <taxon>Actinomycetes</taxon>
        <taxon>Kitasatosporales</taxon>
        <taxon>Streptomycetaceae</taxon>
        <taxon>Streptomyces</taxon>
        <taxon>Streptomyces violaceusniger group</taxon>
    </lineage>
</organism>
<protein>
    <submittedName>
        <fullName evidence="1">Uncharacterized protein</fullName>
    </submittedName>
</protein>
<keyword evidence="2" id="KW-1185">Reference proteome</keyword>
<accession>A0ABQ3TT71</accession>
<dbReference type="EMBL" id="BNEK01000002">
    <property type="protein sequence ID" value="GHJ26183.1"/>
    <property type="molecule type" value="Genomic_DNA"/>
</dbReference>
<name>A0ABQ3TT71_STRHY</name>
<dbReference type="RefSeq" id="WP_236255870.1">
    <property type="nucleotide sequence ID" value="NZ_BNEK01000002.1"/>
</dbReference>
<comment type="caution">
    <text evidence="1">The sequence shown here is derived from an EMBL/GenBank/DDBJ whole genome shotgun (WGS) entry which is preliminary data.</text>
</comment>
<sequence length="111" mass="11877">MANLRQELEALGFTVLAEEHREPSDTVDLLGAVWLSLNAVIPPDDAPSLPRPPGRARWLLRCALLIAAVPAPALATALDRLPLKPLAGRGKVSNAYRVVARCDATARPGPR</sequence>
<evidence type="ECO:0000313" key="2">
    <source>
        <dbReference type="Proteomes" id="UP001054854"/>
    </source>
</evidence>